<protein>
    <recommendedName>
        <fullName evidence="1">Antitoxin Xre/MbcA/ParS-like toxin-binding domain-containing protein</fullName>
    </recommendedName>
</protein>
<evidence type="ECO:0000259" key="1">
    <source>
        <dbReference type="Pfam" id="PF09722"/>
    </source>
</evidence>
<evidence type="ECO:0000313" key="2">
    <source>
        <dbReference type="EMBL" id="GAA4437282.1"/>
    </source>
</evidence>
<dbReference type="EMBL" id="BAABEY010000018">
    <property type="protein sequence ID" value="GAA4437282.1"/>
    <property type="molecule type" value="Genomic_DNA"/>
</dbReference>
<reference evidence="3" key="1">
    <citation type="journal article" date="2019" name="Int. J. Syst. Evol. Microbiol.">
        <title>The Global Catalogue of Microorganisms (GCM) 10K type strain sequencing project: providing services to taxonomists for standard genome sequencing and annotation.</title>
        <authorList>
            <consortium name="The Broad Institute Genomics Platform"/>
            <consortium name="The Broad Institute Genome Sequencing Center for Infectious Disease"/>
            <person name="Wu L."/>
            <person name="Ma J."/>
        </authorList>
    </citation>
    <scope>NUCLEOTIDE SEQUENCE [LARGE SCALE GENOMIC DNA]</scope>
    <source>
        <strain evidence="3">JCM 31920</strain>
    </source>
</reference>
<dbReference type="RefSeq" id="WP_345027877.1">
    <property type="nucleotide sequence ID" value="NZ_BAABEY010000018.1"/>
</dbReference>
<proteinExistence type="predicted"/>
<comment type="caution">
    <text evidence="2">The sequence shown here is derived from an EMBL/GenBank/DDBJ whole genome shotgun (WGS) entry which is preliminary data.</text>
</comment>
<sequence>MGVAVSKTVLYKSIEEVPYLRDFSRLYAYILKEEPVQRYITLFDHITDLNTEDVAGWLNITPKTYRSYRKNPELTLKDNLKEHLIVILSLYRHGMDVFGSRELFEKWLTTPNVLLDQKAPRQFLDTISGVKFIDNRLTALEFGENV</sequence>
<dbReference type="InterPro" id="IPR024467">
    <property type="entry name" value="Xre/MbcA/ParS-like_toxin-bd"/>
</dbReference>
<dbReference type="Proteomes" id="UP001501508">
    <property type="component" value="Unassembled WGS sequence"/>
</dbReference>
<organism evidence="2 3">
    <name type="scientific">Ravibacter arvi</name>
    <dbReference type="NCBI Taxonomy" id="2051041"/>
    <lineage>
        <taxon>Bacteria</taxon>
        <taxon>Pseudomonadati</taxon>
        <taxon>Bacteroidota</taxon>
        <taxon>Cytophagia</taxon>
        <taxon>Cytophagales</taxon>
        <taxon>Spirosomataceae</taxon>
        <taxon>Ravibacter</taxon>
    </lineage>
</organism>
<keyword evidence="3" id="KW-1185">Reference proteome</keyword>
<accession>A0ABP8LWG7</accession>
<evidence type="ECO:0000313" key="3">
    <source>
        <dbReference type="Proteomes" id="UP001501508"/>
    </source>
</evidence>
<dbReference type="Pfam" id="PF09722">
    <property type="entry name" value="Xre_MbcA_ParS_C"/>
    <property type="match status" value="1"/>
</dbReference>
<feature type="domain" description="Antitoxin Xre/MbcA/ParS-like toxin-binding" evidence="1">
    <location>
        <begin position="94"/>
        <end position="143"/>
    </location>
</feature>
<name>A0ABP8LWG7_9BACT</name>
<gene>
    <name evidence="2" type="ORF">GCM10023091_16240</name>
</gene>